<dbReference type="GO" id="GO:0042277">
    <property type="term" value="F:peptide binding"/>
    <property type="evidence" value="ECO:0007669"/>
    <property type="project" value="TreeGrafter"/>
</dbReference>
<dbReference type="GO" id="GO:0006508">
    <property type="term" value="P:proteolysis"/>
    <property type="evidence" value="ECO:0007669"/>
    <property type="project" value="UniProtKB-KW"/>
</dbReference>
<protein>
    <recommendedName>
        <fullName evidence="18">Aminopeptidase</fullName>
    </recommendedName>
</protein>
<dbReference type="InterPro" id="IPR027268">
    <property type="entry name" value="Peptidase_M4/M1_CTD_sf"/>
</dbReference>
<feature type="domain" description="ERAP1-like C-terminal" evidence="14">
    <location>
        <begin position="645"/>
        <end position="910"/>
    </location>
</feature>
<keyword evidence="12" id="KW-0812">Transmembrane</keyword>
<evidence type="ECO:0000256" key="8">
    <source>
        <dbReference type="PIRSR" id="PIRSR634016-1"/>
    </source>
</evidence>
<feature type="compositionally biased region" description="Basic and acidic residues" evidence="11">
    <location>
        <begin position="9"/>
        <end position="23"/>
    </location>
</feature>
<dbReference type="VEuPathDB" id="FungiDB:SPPG_07347"/>
<feature type="transmembrane region" description="Helical" evidence="12">
    <location>
        <begin position="71"/>
        <end position="92"/>
    </location>
</feature>
<keyword evidence="7" id="KW-0482">Metalloprotease</keyword>
<dbReference type="Pfam" id="PF01433">
    <property type="entry name" value="Peptidase_M1"/>
    <property type="match status" value="1"/>
</dbReference>
<dbReference type="AlphaFoldDB" id="A0A0L0H7A8"/>
<dbReference type="eggNOG" id="KOG1046">
    <property type="taxonomic scope" value="Eukaryota"/>
</dbReference>
<keyword evidence="12" id="KW-0472">Membrane</keyword>
<evidence type="ECO:0000256" key="3">
    <source>
        <dbReference type="ARBA" id="ARBA00022670"/>
    </source>
</evidence>
<keyword evidence="17" id="KW-1185">Reference proteome</keyword>
<evidence type="ECO:0000256" key="7">
    <source>
        <dbReference type="ARBA" id="ARBA00023049"/>
    </source>
</evidence>
<dbReference type="InterPro" id="IPR014782">
    <property type="entry name" value="Peptidase_M1_dom"/>
</dbReference>
<dbReference type="InParanoid" id="A0A0L0H7A8"/>
<evidence type="ECO:0000256" key="5">
    <source>
        <dbReference type="ARBA" id="ARBA00022801"/>
    </source>
</evidence>
<feature type="domain" description="Aminopeptidase N-like N-terminal" evidence="15">
    <location>
        <begin position="115"/>
        <end position="304"/>
    </location>
</feature>
<dbReference type="GO" id="GO:0070006">
    <property type="term" value="F:metalloaminopeptidase activity"/>
    <property type="evidence" value="ECO:0007669"/>
    <property type="project" value="TreeGrafter"/>
</dbReference>
<proteinExistence type="inferred from homology"/>
<dbReference type="GeneID" id="27690569"/>
<dbReference type="InterPro" id="IPR050344">
    <property type="entry name" value="Peptidase_M1_aminopeptidases"/>
</dbReference>
<keyword evidence="12" id="KW-1133">Transmembrane helix</keyword>
<keyword evidence="3" id="KW-0645">Protease</keyword>
<gene>
    <name evidence="16" type="ORF">SPPG_07347</name>
</gene>
<feature type="binding site" evidence="9">
    <location>
        <position position="433"/>
    </location>
    <ligand>
        <name>Zn(2+)</name>
        <dbReference type="ChEBI" id="CHEBI:29105"/>
        <note>catalytic</note>
    </ligand>
</feature>
<evidence type="ECO:0000256" key="1">
    <source>
        <dbReference type="ARBA" id="ARBA00010136"/>
    </source>
</evidence>
<dbReference type="Gene3D" id="1.25.50.20">
    <property type="match status" value="1"/>
</dbReference>
<keyword evidence="6 9" id="KW-0862">Zinc</keyword>
<dbReference type="Pfam" id="PF17900">
    <property type="entry name" value="Peptidase_M1_N"/>
    <property type="match status" value="1"/>
</dbReference>
<keyword evidence="4 9" id="KW-0479">Metal-binding</keyword>
<dbReference type="SUPFAM" id="SSF63737">
    <property type="entry name" value="Leukotriene A4 hydrolase N-terminal domain"/>
    <property type="match status" value="1"/>
</dbReference>
<dbReference type="Gene3D" id="2.60.40.1910">
    <property type="match status" value="1"/>
</dbReference>
<feature type="active site" description="Proton acceptor" evidence="8">
    <location>
        <position position="411"/>
    </location>
</feature>
<sequence>MSSNASRDAPLERVRRDPEENVRNMDVPQELDPLLPGQETNRGRRQISWGTLFPSDRELLTTSHFRRQRKWMIPLATVVASTILFLIILKAFTRHEPTQARQPGTWLPTSIVARTYTLDFMADLETAIFNGQANVTIEVLESTSNITFHSVGLELSDTFVHHLASNTIVFPSSAASDPDNGMTILHFSKVIRPMNYTLVISYKGHIGDRTMHGFYRSPYRDASTDEVRYVAATHFEPFWARHAFPCFDEPSLKAEFRVAITVRKGLYALSNMPAARIHDLDASADGARFTRFEFQPTPPMSTYLAAWAIGDFKSVENKTESGVDMRVFFRPGQQSDARYPLHVALRSLEFFESQYGIPFPLPKLDLFPMPDFSGDAMENFGLMIFEEDLLMSSETSSAEDKQTIALLVAHEIAHQWFGDIVTMRWWNDLWLNEGFAEFMQYQAVSAIEPSWDLESQFFYMEHVLAFRADSSSFTHPVTMAVDDQRTIPRIFDDITYDKGAAIVGMLKSWMNSKTDDRHMCGGFCQGIRKYLTRCRFGVATTADLWADMSAIVGTVDGDHNVVRSMMDTWVSRPGYPVITVIPENGVLRLSQRRFTLWASPENTEDQTWVVPFEFAILSDVKSVHSVTLRDPTSLFPISELSPESLILANPNRTGFYRTQYGATTYKLLSELLLTNPTSLRPADRAGIVSDVIALVLSNRVIAQDGFPCLLFLKRETDPIVWLTASDALKELEKSLGYHVAANSVRAWFRRLLEDIVVKVGWKAKAGNSNDQHMQDLMRRAILSLAIDMQEQQVTSQAMRYFSALLDNKEDDLPSEELLDLVYIAAVRNTSKNFDIMFDLYTKQSGPKPAGDILSALASTQDSAQIDRLLDLLQKQDLVSPSERMSAIETVATASPLACSHLLPFIFDFYSSSKSGRMAVAVENAIAGCPDMKIIEQWDDFARKRDSQEKPGEADRLLIGLKRGLERATTGYFFRTERGDEVLQWVSERLGENPSERLIERI</sequence>
<dbReference type="GO" id="GO:0005737">
    <property type="term" value="C:cytoplasm"/>
    <property type="evidence" value="ECO:0007669"/>
    <property type="project" value="TreeGrafter"/>
</dbReference>
<evidence type="ECO:0000256" key="4">
    <source>
        <dbReference type="ARBA" id="ARBA00022723"/>
    </source>
</evidence>
<accession>A0A0L0H7A8</accession>
<feature type="site" description="Transition state stabilizer" evidence="10">
    <location>
        <position position="496"/>
    </location>
</feature>
<dbReference type="OrthoDB" id="10031169at2759"/>
<evidence type="ECO:0000259" key="14">
    <source>
        <dbReference type="Pfam" id="PF11838"/>
    </source>
</evidence>
<evidence type="ECO:0000313" key="16">
    <source>
        <dbReference type="EMBL" id="KNC97425.1"/>
    </source>
</evidence>
<comment type="cofactor">
    <cofactor evidence="9">
        <name>Zn(2+)</name>
        <dbReference type="ChEBI" id="CHEBI:29105"/>
    </cofactor>
    <text evidence="9">Binds 1 zinc ion per subunit.</text>
</comment>
<evidence type="ECO:0000256" key="9">
    <source>
        <dbReference type="PIRSR" id="PIRSR634016-3"/>
    </source>
</evidence>
<dbReference type="Proteomes" id="UP000053201">
    <property type="component" value="Unassembled WGS sequence"/>
</dbReference>
<evidence type="ECO:0008006" key="18">
    <source>
        <dbReference type="Google" id="ProtNLM"/>
    </source>
</evidence>
<evidence type="ECO:0000256" key="2">
    <source>
        <dbReference type="ARBA" id="ARBA00022438"/>
    </source>
</evidence>
<dbReference type="RefSeq" id="XP_016605465.1">
    <property type="nucleotide sequence ID" value="XM_016755511.1"/>
</dbReference>
<dbReference type="InterPro" id="IPR045357">
    <property type="entry name" value="Aminopeptidase_N-like_N"/>
</dbReference>
<dbReference type="SUPFAM" id="SSF55486">
    <property type="entry name" value="Metalloproteases ('zincins'), catalytic domain"/>
    <property type="match status" value="1"/>
</dbReference>
<evidence type="ECO:0000259" key="15">
    <source>
        <dbReference type="Pfam" id="PF17900"/>
    </source>
</evidence>
<reference evidence="16 17" key="1">
    <citation type="submission" date="2009-08" db="EMBL/GenBank/DDBJ databases">
        <title>The Genome Sequence of Spizellomyces punctatus strain DAOM BR117.</title>
        <authorList>
            <consortium name="The Broad Institute Genome Sequencing Platform"/>
            <person name="Russ C."/>
            <person name="Cuomo C."/>
            <person name="Shea T."/>
            <person name="Young S.K."/>
            <person name="Zeng Q."/>
            <person name="Koehrsen M."/>
            <person name="Haas B."/>
            <person name="Borodovsky M."/>
            <person name="Guigo R."/>
            <person name="Alvarado L."/>
            <person name="Berlin A."/>
            <person name="Bochicchio J."/>
            <person name="Borenstein D."/>
            <person name="Chapman S."/>
            <person name="Chen Z."/>
            <person name="Engels R."/>
            <person name="Freedman E."/>
            <person name="Gellesch M."/>
            <person name="Goldberg J."/>
            <person name="Griggs A."/>
            <person name="Gujja S."/>
            <person name="Heiman D."/>
            <person name="Hepburn T."/>
            <person name="Howarth C."/>
            <person name="Jen D."/>
            <person name="Larson L."/>
            <person name="Lewis B."/>
            <person name="Mehta T."/>
            <person name="Park D."/>
            <person name="Pearson M."/>
            <person name="Roberts A."/>
            <person name="Saif S."/>
            <person name="Shenoy N."/>
            <person name="Sisk P."/>
            <person name="Stolte C."/>
            <person name="Sykes S."/>
            <person name="Thomson T."/>
            <person name="Walk T."/>
            <person name="White J."/>
            <person name="Yandava C."/>
            <person name="Burger G."/>
            <person name="Gray M.W."/>
            <person name="Holland P.W.H."/>
            <person name="King N."/>
            <person name="Lang F.B.F."/>
            <person name="Roger A.J."/>
            <person name="Ruiz-Trillo I."/>
            <person name="Lander E."/>
            <person name="Nusbaum C."/>
        </authorList>
    </citation>
    <scope>NUCLEOTIDE SEQUENCE [LARGE SCALE GENOMIC DNA]</scope>
    <source>
        <strain evidence="16 17">DAOM BR117</strain>
    </source>
</reference>
<dbReference type="GO" id="GO:0016020">
    <property type="term" value="C:membrane"/>
    <property type="evidence" value="ECO:0007669"/>
    <property type="project" value="TreeGrafter"/>
</dbReference>
<dbReference type="InterPro" id="IPR042097">
    <property type="entry name" value="Aminopeptidase_N-like_N_sf"/>
</dbReference>
<dbReference type="Gene3D" id="2.60.40.1730">
    <property type="entry name" value="tricorn interacting facor f3 domain"/>
    <property type="match status" value="1"/>
</dbReference>
<dbReference type="Pfam" id="PF11838">
    <property type="entry name" value="ERAP1_C"/>
    <property type="match status" value="1"/>
</dbReference>
<dbReference type="GO" id="GO:0008270">
    <property type="term" value="F:zinc ion binding"/>
    <property type="evidence" value="ECO:0007669"/>
    <property type="project" value="InterPro"/>
</dbReference>
<feature type="domain" description="Peptidase M1 membrane alanine aminopeptidase" evidence="13">
    <location>
        <begin position="339"/>
        <end position="569"/>
    </location>
</feature>
<dbReference type="InterPro" id="IPR024571">
    <property type="entry name" value="ERAP1-like_C_dom"/>
</dbReference>
<dbReference type="PRINTS" id="PR00756">
    <property type="entry name" value="ALADIPTASE"/>
</dbReference>
<dbReference type="STRING" id="645134.A0A0L0H7A8"/>
<dbReference type="CDD" id="cd09601">
    <property type="entry name" value="M1_APN-Q_like"/>
    <property type="match status" value="1"/>
</dbReference>
<dbReference type="InterPro" id="IPR001930">
    <property type="entry name" value="Peptidase_M1"/>
</dbReference>
<dbReference type="GO" id="GO:0005615">
    <property type="term" value="C:extracellular space"/>
    <property type="evidence" value="ECO:0007669"/>
    <property type="project" value="TreeGrafter"/>
</dbReference>
<dbReference type="PANTHER" id="PTHR11533:SF299">
    <property type="entry name" value="AMINOPEPTIDASE"/>
    <property type="match status" value="1"/>
</dbReference>
<evidence type="ECO:0000256" key="11">
    <source>
        <dbReference type="SAM" id="MobiDB-lite"/>
    </source>
</evidence>
<evidence type="ECO:0000259" key="13">
    <source>
        <dbReference type="Pfam" id="PF01433"/>
    </source>
</evidence>
<keyword evidence="2" id="KW-0031">Aminopeptidase</keyword>
<name>A0A0L0H7A8_SPIPD</name>
<keyword evidence="5" id="KW-0378">Hydrolase</keyword>
<dbReference type="Gene3D" id="1.10.390.10">
    <property type="entry name" value="Neutral Protease Domain 2"/>
    <property type="match status" value="1"/>
</dbReference>
<dbReference type="InterPro" id="IPR034016">
    <property type="entry name" value="M1_APN-typ"/>
</dbReference>
<comment type="similarity">
    <text evidence="1">Belongs to the peptidase M1 family.</text>
</comment>
<dbReference type="PANTHER" id="PTHR11533">
    <property type="entry name" value="PROTEASE M1 ZINC METALLOPROTEASE"/>
    <property type="match status" value="1"/>
</dbReference>
<evidence type="ECO:0000256" key="10">
    <source>
        <dbReference type="PIRSR" id="PIRSR634016-4"/>
    </source>
</evidence>
<organism evidence="16 17">
    <name type="scientific">Spizellomyces punctatus (strain DAOM BR117)</name>
    <dbReference type="NCBI Taxonomy" id="645134"/>
    <lineage>
        <taxon>Eukaryota</taxon>
        <taxon>Fungi</taxon>
        <taxon>Fungi incertae sedis</taxon>
        <taxon>Chytridiomycota</taxon>
        <taxon>Chytridiomycota incertae sedis</taxon>
        <taxon>Chytridiomycetes</taxon>
        <taxon>Spizellomycetales</taxon>
        <taxon>Spizellomycetaceae</taxon>
        <taxon>Spizellomyces</taxon>
    </lineage>
</organism>
<dbReference type="EMBL" id="KQ257464">
    <property type="protein sequence ID" value="KNC97425.1"/>
    <property type="molecule type" value="Genomic_DNA"/>
</dbReference>
<feature type="binding site" evidence="9">
    <location>
        <position position="414"/>
    </location>
    <ligand>
        <name>Zn(2+)</name>
        <dbReference type="ChEBI" id="CHEBI:29105"/>
        <note>catalytic</note>
    </ligand>
</feature>
<evidence type="ECO:0000256" key="6">
    <source>
        <dbReference type="ARBA" id="ARBA00022833"/>
    </source>
</evidence>
<evidence type="ECO:0000313" key="17">
    <source>
        <dbReference type="Proteomes" id="UP000053201"/>
    </source>
</evidence>
<evidence type="ECO:0000256" key="12">
    <source>
        <dbReference type="SAM" id="Phobius"/>
    </source>
</evidence>
<dbReference type="GO" id="GO:0043171">
    <property type="term" value="P:peptide catabolic process"/>
    <property type="evidence" value="ECO:0007669"/>
    <property type="project" value="TreeGrafter"/>
</dbReference>
<feature type="binding site" evidence="9">
    <location>
        <position position="410"/>
    </location>
    <ligand>
        <name>Zn(2+)</name>
        <dbReference type="ChEBI" id="CHEBI:29105"/>
        <note>catalytic</note>
    </ligand>
</feature>
<feature type="region of interest" description="Disordered" evidence="11">
    <location>
        <begin position="1"/>
        <end position="41"/>
    </location>
</feature>
<dbReference type="FunFam" id="1.10.390.10:FF:000006">
    <property type="entry name" value="Puromycin-sensitive aminopeptidase"/>
    <property type="match status" value="1"/>
</dbReference>
<dbReference type="OMA" id="NGVCIRN"/>